<keyword evidence="3" id="KW-1185">Reference proteome</keyword>
<protein>
    <recommendedName>
        <fullName evidence="4">RGS domain-containing protein</fullName>
    </recommendedName>
</protein>
<reference evidence="2 3" key="2">
    <citation type="submission" date="2015-05" db="EMBL/GenBank/DDBJ databases">
        <authorList>
            <person name="Morales-Cruz A."/>
            <person name="Amrine K.C."/>
            <person name="Cantu D."/>
        </authorList>
    </citation>
    <scope>NUCLEOTIDE SEQUENCE [LARGE SCALE GENOMIC DNA]</scope>
    <source>
        <strain evidence="2">DA912</strain>
    </source>
</reference>
<keyword evidence="1" id="KW-0812">Transmembrane</keyword>
<dbReference type="STRING" id="1214573.A0A0G2F8F4"/>
<evidence type="ECO:0000313" key="3">
    <source>
        <dbReference type="Proteomes" id="UP000034680"/>
    </source>
</evidence>
<feature type="transmembrane region" description="Helical" evidence="1">
    <location>
        <begin position="367"/>
        <end position="393"/>
    </location>
</feature>
<comment type="caution">
    <text evidence="2">The sequence shown here is derived from an EMBL/GenBank/DDBJ whole genome shotgun (WGS) entry which is preliminary data.</text>
</comment>
<feature type="transmembrane region" description="Helical" evidence="1">
    <location>
        <begin position="283"/>
        <end position="306"/>
    </location>
</feature>
<evidence type="ECO:0000256" key="1">
    <source>
        <dbReference type="SAM" id="Phobius"/>
    </source>
</evidence>
<dbReference type="AlphaFoldDB" id="A0A0G2F8F4"/>
<dbReference type="PANTHER" id="PTHR39466:SF1">
    <property type="entry name" value="RGS DOMAIN-CONTAINING PROTEIN"/>
    <property type="match status" value="1"/>
</dbReference>
<reference evidence="2 3" key="1">
    <citation type="submission" date="2015-05" db="EMBL/GenBank/DDBJ databases">
        <title>Distinctive expansion of gene families associated with plant cell wall degradation and secondary metabolism in the genomes of grapevine trunk pathogens.</title>
        <authorList>
            <person name="Lawrence D.P."/>
            <person name="Travadon R."/>
            <person name="Rolshausen P.E."/>
            <person name="Baumgartner K."/>
        </authorList>
    </citation>
    <scope>NUCLEOTIDE SEQUENCE [LARGE SCALE GENOMIC DNA]</scope>
    <source>
        <strain evidence="2">DA912</strain>
    </source>
</reference>
<dbReference type="Proteomes" id="UP000034680">
    <property type="component" value="Unassembled WGS sequence"/>
</dbReference>
<keyword evidence="1" id="KW-0472">Membrane</keyword>
<dbReference type="EMBL" id="LCUC01000477">
    <property type="protein sequence ID" value="KKY30489.1"/>
    <property type="molecule type" value="Genomic_DNA"/>
</dbReference>
<feature type="transmembrane region" description="Helical" evidence="1">
    <location>
        <begin position="243"/>
        <end position="263"/>
    </location>
</feature>
<name>A0A0G2F8F4_9PEZI</name>
<dbReference type="Gene3D" id="1.10.167.10">
    <property type="entry name" value="Regulator of G-protein Signalling 4, domain 2"/>
    <property type="match status" value="1"/>
</dbReference>
<dbReference type="InterPro" id="IPR044926">
    <property type="entry name" value="RGS_subdomain_2"/>
</dbReference>
<evidence type="ECO:0000313" key="2">
    <source>
        <dbReference type="EMBL" id="KKY30489.1"/>
    </source>
</evidence>
<accession>A0A0G2F8F4</accession>
<dbReference type="PANTHER" id="PTHR39466">
    <property type="entry name" value="RGS DOMAIN-CONTAINING PROTEIN"/>
    <property type="match status" value="1"/>
</dbReference>
<dbReference type="InterPro" id="IPR036305">
    <property type="entry name" value="RGS_sf"/>
</dbReference>
<dbReference type="OrthoDB" id="3232309at2759"/>
<proteinExistence type="predicted"/>
<dbReference type="SUPFAM" id="SSF48097">
    <property type="entry name" value="Regulator of G-protein signaling, RGS"/>
    <property type="match status" value="1"/>
</dbReference>
<evidence type="ECO:0008006" key="4">
    <source>
        <dbReference type="Google" id="ProtNLM"/>
    </source>
</evidence>
<sequence length="397" mass="44575">MSLHDFYLYLKYVEHSSENLEFYLWFKNYEANYPKSRDEPAAAVAVPVKDLPPSPNAGDAVSEITYSPMSSVAEIVAAKQSISSLSDSIVKAEAPCARIAKPEAKWTDRLFRWSLMSGSSSKRRQRLGSGDACTRDGTCAFDIDEEKGGSAVPLPLFNKHSKAAQTENRAELDAAIATYLLVGAEKELNISHILRQRTLNNLQGSADPRFVKPVADHIYEVMKNCSHRNFVSLGVSTGTYETICVGQILGIINILAGFLLVLLRGLYPHIGAHSRWEVFYSFPLWFLGTAVILVGTQGMCFILLSLSRRQALPWERFENDGQVASTMQSQPRPKGWWGRYRAFMNKTMAHEKNFRVEDRVLRRLQRIILIQCWSGGLAAAFCGVLLFIFLPIWKETV</sequence>
<keyword evidence="1" id="KW-1133">Transmembrane helix</keyword>
<organism evidence="2 3">
    <name type="scientific">Diaporthe ampelina</name>
    <dbReference type="NCBI Taxonomy" id="1214573"/>
    <lineage>
        <taxon>Eukaryota</taxon>
        <taxon>Fungi</taxon>
        <taxon>Dikarya</taxon>
        <taxon>Ascomycota</taxon>
        <taxon>Pezizomycotina</taxon>
        <taxon>Sordariomycetes</taxon>
        <taxon>Sordariomycetidae</taxon>
        <taxon>Diaporthales</taxon>
        <taxon>Diaporthaceae</taxon>
        <taxon>Diaporthe</taxon>
    </lineage>
</organism>
<gene>
    <name evidence="2" type="ORF">UCDDA912_g09576</name>
</gene>